<protein>
    <submittedName>
        <fullName evidence="1">Uncharacterized protein</fullName>
    </submittedName>
</protein>
<proteinExistence type="predicted"/>
<evidence type="ECO:0000313" key="2">
    <source>
        <dbReference type="Proteomes" id="UP000023152"/>
    </source>
</evidence>
<dbReference type="Gene3D" id="3.10.20.770">
    <property type="match status" value="1"/>
</dbReference>
<dbReference type="AlphaFoldDB" id="X6ML36"/>
<feature type="non-terminal residue" evidence="1">
    <location>
        <position position="145"/>
    </location>
</feature>
<dbReference type="EMBL" id="ASPP01020395">
    <property type="protein sequence ID" value="ETO13780.1"/>
    <property type="molecule type" value="Genomic_DNA"/>
</dbReference>
<name>X6ML36_RETFI</name>
<sequence>MPKTTQKNLDRNKLFLKICGREEYLWYKDNERVMSSSYVRHLIRNDEVNTSLRFVLLYVVDLDEALKQVQQHISEQQKCFSSNQCYPDYLVDPKSRKQFIPYENEGYSCIVPALIQSIANKDRYTVHLWHFVEHEYQWYIDNVNS</sequence>
<keyword evidence="2" id="KW-1185">Reference proteome</keyword>
<dbReference type="Proteomes" id="UP000023152">
    <property type="component" value="Unassembled WGS sequence"/>
</dbReference>
<evidence type="ECO:0000313" key="1">
    <source>
        <dbReference type="EMBL" id="ETO13780.1"/>
    </source>
</evidence>
<organism evidence="1 2">
    <name type="scientific">Reticulomyxa filosa</name>
    <dbReference type="NCBI Taxonomy" id="46433"/>
    <lineage>
        <taxon>Eukaryota</taxon>
        <taxon>Sar</taxon>
        <taxon>Rhizaria</taxon>
        <taxon>Retaria</taxon>
        <taxon>Foraminifera</taxon>
        <taxon>Monothalamids</taxon>
        <taxon>Reticulomyxidae</taxon>
        <taxon>Reticulomyxa</taxon>
    </lineage>
</organism>
<comment type="caution">
    <text evidence="1">The sequence shown here is derived from an EMBL/GenBank/DDBJ whole genome shotgun (WGS) entry which is preliminary data.</text>
</comment>
<reference evidence="1 2" key="1">
    <citation type="journal article" date="2013" name="Curr. Biol.">
        <title>The Genome of the Foraminiferan Reticulomyxa filosa.</title>
        <authorList>
            <person name="Glockner G."/>
            <person name="Hulsmann N."/>
            <person name="Schleicher M."/>
            <person name="Noegel A.A."/>
            <person name="Eichinger L."/>
            <person name="Gallinger C."/>
            <person name="Pawlowski J."/>
            <person name="Sierra R."/>
            <person name="Euteneuer U."/>
            <person name="Pillet L."/>
            <person name="Moustafa A."/>
            <person name="Platzer M."/>
            <person name="Groth M."/>
            <person name="Szafranski K."/>
            <person name="Schliwa M."/>
        </authorList>
    </citation>
    <scope>NUCLEOTIDE SEQUENCE [LARGE SCALE GENOMIC DNA]</scope>
</reference>
<gene>
    <name evidence="1" type="ORF">RFI_23588</name>
</gene>
<accession>X6ML36</accession>